<dbReference type="EMBL" id="JBELPY010000019">
    <property type="protein sequence ID" value="MFL9835802.1"/>
    <property type="molecule type" value="Genomic_DNA"/>
</dbReference>
<gene>
    <name evidence="1" type="ORF">ABS765_17440</name>
</gene>
<keyword evidence="2" id="KW-1185">Reference proteome</keyword>
<dbReference type="Proteomes" id="UP001629058">
    <property type="component" value="Unassembled WGS sequence"/>
</dbReference>
<reference evidence="1 2" key="1">
    <citation type="submission" date="2024-06" db="EMBL/GenBank/DDBJ databases">
        <authorList>
            <person name="Kaempfer P."/>
            <person name="Viver T."/>
        </authorList>
    </citation>
    <scope>NUCLEOTIDE SEQUENCE [LARGE SCALE GENOMIC DNA]</scope>
    <source>
        <strain evidence="1 2">ST-37</strain>
    </source>
</reference>
<organism evidence="1 2">
    <name type="scientific">Chryseobacterium terrae</name>
    <dbReference type="NCBI Taxonomy" id="3163299"/>
    <lineage>
        <taxon>Bacteria</taxon>
        <taxon>Pseudomonadati</taxon>
        <taxon>Bacteroidota</taxon>
        <taxon>Flavobacteriia</taxon>
        <taxon>Flavobacteriales</taxon>
        <taxon>Weeksellaceae</taxon>
        <taxon>Chryseobacterium group</taxon>
        <taxon>Chryseobacterium</taxon>
    </lineage>
</organism>
<accession>A0ABW8Y7Q5</accession>
<evidence type="ECO:0008006" key="3">
    <source>
        <dbReference type="Google" id="ProtNLM"/>
    </source>
</evidence>
<protein>
    <recommendedName>
        <fullName evidence="3">Mobilisation protein (MobC)</fullName>
    </recommendedName>
</protein>
<sequence length="118" mass="13963">MINEKRDYIKIRISNIQKENWKKICLDKGISLTSLIVNSVENRMMDDERKHVLEFIEKQDNIFSKIETNINQVAKIVNTQKFISSQELNDFSEKLSEISELKKVQNRIFENIYALLAK</sequence>
<dbReference type="RefSeq" id="WP_408092885.1">
    <property type="nucleotide sequence ID" value="NZ_JBELPY010000019.1"/>
</dbReference>
<comment type="caution">
    <text evidence="1">The sequence shown here is derived from an EMBL/GenBank/DDBJ whole genome shotgun (WGS) entry which is preliminary data.</text>
</comment>
<proteinExistence type="predicted"/>
<evidence type="ECO:0000313" key="1">
    <source>
        <dbReference type="EMBL" id="MFL9835802.1"/>
    </source>
</evidence>
<evidence type="ECO:0000313" key="2">
    <source>
        <dbReference type="Proteomes" id="UP001629058"/>
    </source>
</evidence>
<name>A0ABW8Y7Q5_9FLAO</name>